<evidence type="ECO:0000313" key="2">
    <source>
        <dbReference type="EMBL" id="QJA82717.1"/>
    </source>
</evidence>
<protein>
    <submittedName>
        <fullName evidence="2">Uncharacterized protein</fullName>
    </submittedName>
</protein>
<sequence>MDKAGDRLVTLANQIALEELAKVRDIKARDLRLAIWLAKEQEIK</sequence>
<gene>
    <name evidence="2" type="ORF">MM415A00374_0029</name>
    <name evidence="1" type="ORF">MM415B00446_0034</name>
</gene>
<evidence type="ECO:0000313" key="1">
    <source>
        <dbReference type="EMBL" id="QJA65010.1"/>
    </source>
</evidence>
<dbReference type="AlphaFoldDB" id="A0A6M3KL57"/>
<dbReference type="EMBL" id="MT142494">
    <property type="protein sequence ID" value="QJA82717.1"/>
    <property type="molecule type" value="Genomic_DNA"/>
</dbReference>
<organism evidence="2">
    <name type="scientific">viral metagenome</name>
    <dbReference type="NCBI Taxonomy" id="1070528"/>
    <lineage>
        <taxon>unclassified sequences</taxon>
        <taxon>metagenomes</taxon>
        <taxon>organismal metagenomes</taxon>
    </lineage>
</organism>
<proteinExistence type="predicted"/>
<name>A0A6M3KL57_9ZZZZ</name>
<reference evidence="2" key="1">
    <citation type="submission" date="2020-03" db="EMBL/GenBank/DDBJ databases">
        <title>The deep terrestrial virosphere.</title>
        <authorList>
            <person name="Holmfeldt K."/>
            <person name="Nilsson E."/>
            <person name="Simone D."/>
            <person name="Lopez-Fernandez M."/>
            <person name="Wu X."/>
            <person name="de Brujin I."/>
            <person name="Lundin D."/>
            <person name="Andersson A."/>
            <person name="Bertilsson S."/>
            <person name="Dopson M."/>
        </authorList>
    </citation>
    <scope>NUCLEOTIDE SEQUENCE</scope>
    <source>
        <strain evidence="2">MM415A00374</strain>
        <strain evidence="1">MM415B00446</strain>
    </source>
</reference>
<accession>A0A6M3KL57</accession>
<dbReference type="EMBL" id="MT141530">
    <property type="protein sequence ID" value="QJA65010.1"/>
    <property type="molecule type" value="Genomic_DNA"/>
</dbReference>